<feature type="transmembrane region" description="Helical" evidence="1">
    <location>
        <begin position="7"/>
        <end position="27"/>
    </location>
</feature>
<protein>
    <submittedName>
        <fullName evidence="2">DUF3021 family protein</fullName>
    </submittedName>
</protein>
<keyword evidence="1" id="KW-0812">Transmembrane</keyword>
<feature type="transmembrane region" description="Helical" evidence="1">
    <location>
        <begin position="33"/>
        <end position="51"/>
    </location>
</feature>
<dbReference type="AlphaFoldDB" id="A0A3L9DNM5"/>
<comment type="caution">
    <text evidence="2">The sequence shown here is derived from an EMBL/GenBank/DDBJ whole genome shotgun (WGS) entry which is preliminary data.</text>
</comment>
<dbReference type="Pfam" id="PF11457">
    <property type="entry name" value="DUF3021"/>
    <property type="match status" value="1"/>
</dbReference>
<dbReference type="OrthoDB" id="2224189at2"/>
<keyword evidence="1" id="KW-0472">Membrane</keyword>
<dbReference type="RefSeq" id="WP_121836311.1">
    <property type="nucleotide sequence ID" value="NZ_CP163513.1"/>
</dbReference>
<sequence>MKKTVTYMATGLGIGSFSYVLALISVQEVSVKMIVSVLVMSALIGLTAMIYEQEHITVSYRGLLHMVLVCGLVAGMLAFNGIFNWFAIIMTAIIYLLVFSTSRYMMK</sequence>
<dbReference type="EMBL" id="RCVM01000026">
    <property type="protein sequence ID" value="RLY01543.1"/>
    <property type="molecule type" value="Genomic_DNA"/>
</dbReference>
<proteinExistence type="predicted"/>
<dbReference type="InterPro" id="IPR021560">
    <property type="entry name" value="DUF3021"/>
</dbReference>
<reference evidence="2 3" key="1">
    <citation type="submission" date="2018-10" db="EMBL/GenBank/DDBJ databases">
        <title>Streptococcus hillyeri sp. nov., isolated from equine tracheal sample.</title>
        <authorList>
            <person name="Macfadyen A.C."/>
            <person name="Waller A."/>
            <person name="Paterson G.K."/>
        </authorList>
    </citation>
    <scope>NUCLEOTIDE SEQUENCE [LARGE SCALE GENOMIC DNA]</scope>
    <source>
        <strain evidence="2 3">28462</strain>
    </source>
</reference>
<name>A0A3L9DNM5_9STRE</name>
<dbReference type="Proteomes" id="UP000279194">
    <property type="component" value="Unassembled WGS sequence"/>
</dbReference>
<evidence type="ECO:0000256" key="1">
    <source>
        <dbReference type="SAM" id="Phobius"/>
    </source>
</evidence>
<keyword evidence="1" id="KW-1133">Transmembrane helix</keyword>
<accession>A0A3L9DNM5</accession>
<keyword evidence="3" id="KW-1185">Reference proteome</keyword>
<evidence type="ECO:0000313" key="3">
    <source>
        <dbReference type="Proteomes" id="UP000279194"/>
    </source>
</evidence>
<organism evidence="2 3">
    <name type="scientific">Streptococcus hillyeri</name>
    <dbReference type="NCBI Taxonomy" id="2282420"/>
    <lineage>
        <taxon>Bacteria</taxon>
        <taxon>Bacillati</taxon>
        <taxon>Bacillota</taxon>
        <taxon>Bacilli</taxon>
        <taxon>Lactobacillales</taxon>
        <taxon>Streptococcaceae</taxon>
        <taxon>Streptococcus</taxon>
    </lineage>
</organism>
<feature type="transmembrane region" description="Helical" evidence="1">
    <location>
        <begin position="63"/>
        <end position="79"/>
    </location>
</feature>
<evidence type="ECO:0000313" key="2">
    <source>
        <dbReference type="EMBL" id="RLY01543.1"/>
    </source>
</evidence>
<gene>
    <name evidence="2" type="ORF">EAF07_09455</name>
</gene>